<gene>
    <name evidence="2" type="ORF">S01H1_54290</name>
</gene>
<feature type="non-terminal residue" evidence="2">
    <location>
        <position position="1"/>
    </location>
</feature>
<sequence>GDPLDIDVWSSIALTSSSQLGGDEFTAYPGDFTSFLSATSVSMAVSPGPGEFHCFLAKKRQELHTVEGAYFCNSKTWRSGGEAEIAEGTASAFRGEPQSPIGRDRRLKNALWGLPMRDPVSARAVAKESDDTRNKRALGRR</sequence>
<feature type="region of interest" description="Disordered" evidence="1">
    <location>
        <begin position="122"/>
        <end position="141"/>
    </location>
</feature>
<organism evidence="2">
    <name type="scientific">marine sediment metagenome</name>
    <dbReference type="NCBI Taxonomy" id="412755"/>
    <lineage>
        <taxon>unclassified sequences</taxon>
        <taxon>metagenomes</taxon>
        <taxon>ecological metagenomes</taxon>
    </lineage>
</organism>
<proteinExistence type="predicted"/>
<dbReference type="EMBL" id="BARS01035213">
    <property type="protein sequence ID" value="GAG16127.1"/>
    <property type="molecule type" value="Genomic_DNA"/>
</dbReference>
<name>X0VYE1_9ZZZZ</name>
<evidence type="ECO:0000256" key="1">
    <source>
        <dbReference type="SAM" id="MobiDB-lite"/>
    </source>
</evidence>
<accession>X0VYE1</accession>
<reference evidence="2" key="1">
    <citation type="journal article" date="2014" name="Front. Microbiol.">
        <title>High frequency of phylogenetically diverse reductive dehalogenase-homologous genes in deep subseafloor sedimentary metagenomes.</title>
        <authorList>
            <person name="Kawai M."/>
            <person name="Futagami T."/>
            <person name="Toyoda A."/>
            <person name="Takaki Y."/>
            <person name="Nishi S."/>
            <person name="Hori S."/>
            <person name="Arai W."/>
            <person name="Tsubouchi T."/>
            <person name="Morono Y."/>
            <person name="Uchiyama I."/>
            <person name="Ito T."/>
            <person name="Fujiyama A."/>
            <person name="Inagaki F."/>
            <person name="Takami H."/>
        </authorList>
    </citation>
    <scope>NUCLEOTIDE SEQUENCE</scope>
    <source>
        <strain evidence="2">Expedition CK06-06</strain>
    </source>
</reference>
<comment type="caution">
    <text evidence="2">The sequence shown here is derived from an EMBL/GenBank/DDBJ whole genome shotgun (WGS) entry which is preliminary data.</text>
</comment>
<protein>
    <submittedName>
        <fullName evidence="2">Uncharacterized protein</fullName>
    </submittedName>
</protein>
<feature type="compositionally biased region" description="Basic and acidic residues" evidence="1">
    <location>
        <begin position="125"/>
        <end position="134"/>
    </location>
</feature>
<dbReference type="AlphaFoldDB" id="X0VYE1"/>
<evidence type="ECO:0000313" key="2">
    <source>
        <dbReference type="EMBL" id="GAG16127.1"/>
    </source>
</evidence>